<accession>A0A344UIS1</accession>
<organism evidence="1 2">
    <name type="scientific">Chromobacterium phragmitis</name>
    <dbReference type="NCBI Taxonomy" id="2202141"/>
    <lineage>
        <taxon>Bacteria</taxon>
        <taxon>Pseudomonadati</taxon>
        <taxon>Pseudomonadota</taxon>
        <taxon>Betaproteobacteria</taxon>
        <taxon>Neisseriales</taxon>
        <taxon>Chromobacteriaceae</taxon>
        <taxon>Chromobacterium</taxon>
    </lineage>
</organism>
<reference evidence="1 2" key="1">
    <citation type="submission" date="2018-05" db="EMBL/GenBank/DDBJ databases">
        <title>Genome sequencing, assembly and analysis of the novel insecticidal bacterium, Chromobacterium phragmitis.</title>
        <authorList>
            <person name="Sparks M.E."/>
            <person name="Blackburn M.B."/>
            <person name="Gundersen-Rindal D.E."/>
        </authorList>
    </citation>
    <scope>NUCLEOTIDE SEQUENCE [LARGE SCALE GENOMIC DNA]</scope>
    <source>
        <strain evidence="1">IIBBL 274-1</strain>
    </source>
</reference>
<dbReference type="EMBL" id="CP029554">
    <property type="protein sequence ID" value="AXE35169.1"/>
    <property type="molecule type" value="Genomic_DNA"/>
</dbReference>
<dbReference type="KEGG" id="chrb:DK843_13245"/>
<sequence>MLRDILQAVLPYSGGYQNGLSNHLPMALQALAELGADEGALRMRARRHGHLERLDDDGRDIDDAGGWLGDPGSEAAWRRRLAWERRNGEWHRLWPERLRLLWSAPISGGLHGLIRLAYARRGGVEEEVDAALAYALSHWLRLDLEAYRAEFSLPALLATWQASPPRLPPESRLIWQDIVLALALPEVAAGMPAGLLADARELRRLALRLFLASRDFDALHLVTLWEALLSLARMEGLAEVPDEAARQMQAAWLGVYVYCGCPTLPERSGGGPADAADAAEIRRQARRQDNEHALKLALSALRLAELDGDAAWLALAADTAAHGWRGARA</sequence>
<evidence type="ECO:0008006" key="3">
    <source>
        <dbReference type="Google" id="ProtNLM"/>
    </source>
</evidence>
<dbReference type="Proteomes" id="UP000252038">
    <property type="component" value="Chromosome"/>
</dbReference>
<gene>
    <name evidence="1" type="ORF">DK843_13245</name>
</gene>
<dbReference type="AlphaFoldDB" id="A0A344UIS1"/>
<name>A0A344UIS1_9NEIS</name>
<evidence type="ECO:0000313" key="1">
    <source>
        <dbReference type="EMBL" id="AXE35169.1"/>
    </source>
</evidence>
<dbReference type="RefSeq" id="WP_114073482.1">
    <property type="nucleotide sequence ID" value="NZ_CP029554.1"/>
</dbReference>
<proteinExistence type="predicted"/>
<protein>
    <recommendedName>
        <fullName evidence="3">DUF4243 domain-containing protein</fullName>
    </recommendedName>
</protein>
<evidence type="ECO:0000313" key="2">
    <source>
        <dbReference type="Proteomes" id="UP000252038"/>
    </source>
</evidence>